<dbReference type="Proteomes" id="UP001374535">
    <property type="component" value="Chromosome 11"/>
</dbReference>
<accession>A0AAQ3MIB9</accession>
<dbReference type="SUPFAM" id="SSF57756">
    <property type="entry name" value="Retrovirus zinc finger-like domains"/>
    <property type="match status" value="1"/>
</dbReference>
<evidence type="ECO:0000259" key="9">
    <source>
        <dbReference type="PROSITE" id="PS50966"/>
    </source>
</evidence>
<dbReference type="PROSITE" id="PS50994">
    <property type="entry name" value="INTEGRASE"/>
    <property type="match status" value="1"/>
</dbReference>
<dbReference type="SMART" id="SM00575">
    <property type="entry name" value="ZnF_PMZ"/>
    <property type="match status" value="1"/>
</dbReference>
<dbReference type="InterPro" id="IPR056924">
    <property type="entry name" value="SH3_Tf2-1"/>
</dbReference>
<dbReference type="InterPro" id="IPR007527">
    <property type="entry name" value="Znf_SWIM"/>
</dbReference>
<dbReference type="Pfam" id="PF03108">
    <property type="entry name" value="DBD_Tnp_Mut"/>
    <property type="match status" value="1"/>
</dbReference>
<dbReference type="InterPro" id="IPR006564">
    <property type="entry name" value="Znf_PMZ"/>
</dbReference>
<dbReference type="EMBL" id="CP144690">
    <property type="protein sequence ID" value="WVY91365.1"/>
    <property type="molecule type" value="Genomic_DNA"/>
</dbReference>
<dbReference type="InterPro" id="IPR001584">
    <property type="entry name" value="Integrase_cat-core"/>
</dbReference>
<dbReference type="CDD" id="cd01647">
    <property type="entry name" value="RT_LTR"/>
    <property type="match status" value="1"/>
</dbReference>
<keyword evidence="12" id="KW-1185">Reference proteome</keyword>
<dbReference type="InterPro" id="IPR004332">
    <property type="entry name" value="Transposase_MuDR"/>
</dbReference>
<dbReference type="InterPro" id="IPR041588">
    <property type="entry name" value="Integrase_H2C2"/>
</dbReference>
<dbReference type="GO" id="GO:0008270">
    <property type="term" value="F:zinc ion binding"/>
    <property type="evidence" value="ECO:0007669"/>
    <property type="project" value="UniProtKB-KW"/>
</dbReference>
<feature type="domain" description="SWIM-type" evidence="9">
    <location>
        <begin position="1349"/>
        <end position="1381"/>
    </location>
</feature>
<evidence type="ECO:0000256" key="5">
    <source>
        <dbReference type="ARBA" id="ARBA00023125"/>
    </source>
</evidence>
<gene>
    <name evidence="11" type="ORF">V8G54_036879</name>
</gene>
<dbReference type="PANTHER" id="PTHR31973:SF187">
    <property type="entry name" value="MUTATOR TRANSPOSASE MUDRA PROTEIN"/>
    <property type="match status" value="1"/>
</dbReference>
<feature type="domain" description="Integrase catalytic" evidence="10">
    <location>
        <begin position="306"/>
        <end position="416"/>
    </location>
</feature>
<keyword evidence="5" id="KW-0238">DNA-binding</keyword>
<dbReference type="PANTHER" id="PTHR31973">
    <property type="entry name" value="POLYPROTEIN, PUTATIVE-RELATED"/>
    <property type="match status" value="1"/>
</dbReference>
<dbReference type="SUPFAM" id="SSF56672">
    <property type="entry name" value="DNA/RNA polymerases"/>
    <property type="match status" value="1"/>
</dbReference>
<evidence type="ECO:0000256" key="2">
    <source>
        <dbReference type="ARBA" id="ARBA00022723"/>
    </source>
</evidence>
<dbReference type="Pfam" id="PF26130">
    <property type="entry name" value="PB1-like"/>
    <property type="match status" value="1"/>
</dbReference>
<keyword evidence="3 7" id="KW-0863">Zinc-finger</keyword>
<evidence type="ECO:0000256" key="7">
    <source>
        <dbReference type="PROSITE-ProRule" id="PRU00325"/>
    </source>
</evidence>
<evidence type="ECO:0000259" key="10">
    <source>
        <dbReference type="PROSITE" id="PS50994"/>
    </source>
</evidence>
<dbReference type="Pfam" id="PF24626">
    <property type="entry name" value="SH3_Tf2-1"/>
    <property type="match status" value="1"/>
</dbReference>
<evidence type="ECO:0000256" key="4">
    <source>
        <dbReference type="ARBA" id="ARBA00022833"/>
    </source>
</evidence>
<feature type="region of interest" description="Disordered" evidence="8">
    <location>
        <begin position="1472"/>
        <end position="1502"/>
    </location>
</feature>
<dbReference type="GO" id="GO:0015074">
    <property type="term" value="P:DNA integration"/>
    <property type="evidence" value="ECO:0007669"/>
    <property type="project" value="InterPro"/>
</dbReference>
<feature type="region of interest" description="Disordered" evidence="8">
    <location>
        <begin position="1424"/>
        <end position="1447"/>
    </location>
</feature>
<evidence type="ECO:0000313" key="11">
    <source>
        <dbReference type="EMBL" id="WVY91365.1"/>
    </source>
</evidence>
<dbReference type="Pfam" id="PF10551">
    <property type="entry name" value="MULE"/>
    <property type="match status" value="1"/>
</dbReference>
<dbReference type="GO" id="GO:0006313">
    <property type="term" value="P:DNA transposition"/>
    <property type="evidence" value="ECO:0007669"/>
    <property type="project" value="InterPro"/>
</dbReference>
<dbReference type="Gene3D" id="3.10.10.10">
    <property type="entry name" value="HIV Type 1 Reverse Transcriptase, subunit A, domain 1"/>
    <property type="match status" value="1"/>
</dbReference>
<dbReference type="InterPro" id="IPR012337">
    <property type="entry name" value="RNaseH-like_sf"/>
</dbReference>
<evidence type="ECO:0000256" key="8">
    <source>
        <dbReference type="SAM" id="MobiDB-lite"/>
    </source>
</evidence>
<dbReference type="InterPro" id="IPR043502">
    <property type="entry name" value="DNA/RNA_pol_sf"/>
</dbReference>
<feature type="compositionally biased region" description="Basic residues" evidence="8">
    <location>
        <begin position="1428"/>
        <end position="1439"/>
    </location>
</feature>
<dbReference type="InterPro" id="IPR043128">
    <property type="entry name" value="Rev_trsase/Diguanyl_cyclase"/>
</dbReference>
<dbReference type="Pfam" id="PF17921">
    <property type="entry name" value="Integrase_H2C2"/>
    <property type="match status" value="1"/>
</dbReference>
<keyword evidence="4" id="KW-0862">Zinc</keyword>
<dbReference type="InterPro" id="IPR036397">
    <property type="entry name" value="RNaseH_sf"/>
</dbReference>
<sequence>MLELGFIKPSNNHFSSPILIVKKKDDTWCFCVDYRALKAATIKDKFPIPTVDELLDELGHASWFSILDLDLGFYQILMVPTDSKKTANDLFRPHLRRFIIVFFDDILVYSLILSVHVGHLEVTFQLFLSNCLKLKGSKFFIGHNSIQYLGHVVSSENWPIPTTFKSLRGFLVSQDFTVDSFLNALSATSVLAILKFDLVFIVQTDASSIGIGTDQRSIKELLSQTVVTPEQQTFLFKLLGFDFETLALEDLILFKGKLWLSSTYSLISPLLHEFHYTPMAGNIGISRTLSKLMSNFYWHTIWRDVKAFHPSNLLQPIPLPSHSWEDLSLDFIIGLPPYKGFFKGAHFGMLPKSFSASQVAQLFVDIICKHHGLPYNLISDHDPIFISHFWQELFRLSGTKLRMSTTYHPQTDGQTEVKWSFNTFVNASTGFTPFEVMFGCKPPLMPTLLSEETLNAVVQHELSTRAKILQKLASNLQKVQATMKKWVDQHRITTGKLMKRFFGPFKITRRIGDVAYEVDLPPTARINNIFRIQLEDKVFLKPGGDLRNERPISLIPLLDLCSIIATTPTTMEPWTSIAVWSLAIPYLDFNSDSVVGVRQLEGEIETLCFDADVWSYFVVVSVVKSLGYDGFKELWYSVGCGPVLDDRLQALTDDVGAMQMVTLAHLNGRVHLYVVHNVSEAEVIHMIEYNVDLVGEEVPPFAEGIEEGGEGEELDEGVPGDGERIQVVVGQDEEVVGQAEEIVGEAEEVDGEQNGNDVERTKAAEVQLDRAEADRIEVDRAEGDGIEVDGDEVQANTSEDDRAEAGEVEVEVEAEKDGQMDDVQVGDWSSTEESNGEMDNEDGLVDIDVQCDVSESFSDLEVEVEPFQPGCDFDMDEEDIDDSSWFNDDWQSEELISSHNSDEDMGTYFLNKEDILDAIKTYAMENGKNLKLVKNDKSRIRVRCLGSKGECPWMAYFGFMGAVKSWKLRTVVDRHSCSRDHKVRLFNAKWLSRKLEKIVRENPNVKGVDIRDKISRKWNIAISKNMAYRAKTYASEEVEGSFTEQYTRIFDYANELLARNPGSTIKVKVEPDDGNDGKVIFQRFYACLQACKNSFLLCRPIIGLDGAFLKGRHHGELLIAVARDANDQMLPLAYAIVEVENKDMWTWFLELLIEDLGGRDVCCELTIMSDQQKGLRYAVEDVIPGVAQRFCVRHLYANFRKKFPGKNLKRLMWRVATATHPQQWETEMRHMKEVNEDAFKHLMSIAPRSRFTTTTQSDTLVNNMSEAFNSVLVNTRTKPIITLLEDIRLYMMKRWAANRSRVTSFKSTTCPKILSRLQKEALQTKNWVSSWSAHKLFEIRHVSQSGDNFVVDIDTCTCSCRKWSISGIPCVHALTAMKFLNLTAEDYLPVCFKKSTYEEMYSSIIYPINGRHLWEITQCQDVLPPPKRQMHGRPKKKRRLEQWELKKSSTKMSKGGLLKRCTICREVGHNKRNCPKRIQGQQEGEPNTFPQAQPDGPETQTT</sequence>
<dbReference type="SUPFAM" id="SSF53098">
    <property type="entry name" value="Ribonuclease H-like"/>
    <property type="match status" value="1"/>
</dbReference>
<dbReference type="InterPro" id="IPR018289">
    <property type="entry name" value="MULE_transposase_dom"/>
</dbReference>
<dbReference type="PROSITE" id="PS01007">
    <property type="entry name" value="TRANSPOSASE_MUTATOR"/>
    <property type="match status" value="1"/>
</dbReference>
<dbReference type="Gene3D" id="3.30.420.10">
    <property type="entry name" value="Ribonuclease H-like superfamily/Ribonuclease H"/>
    <property type="match status" value="1"/>
</dbReference>
<dbReference type="InterPro" id="IPR001207">
    <property type="entry name" value="Transposase_mutator"/>
</dbReference>
<evidence type="ECO:0000256" key="3">
    <source>
        <dbReference type="ARBA" id="ARBA00022771"/>
    </source>
</evidence>
<dbReference type="GO" id="GO:0003677">
    <property type="term" value="F:DNA binding"/>
    <property type="evidence" value="ECO:0007669"/>
    <property type="project" value="UniProtKB-KW"/>
</dbReference>
<proteinExistence type="predicted"/>
<dbReference type="InterPro" id="IPR058594">
    <property type="entry name" value="PB1-like_dom_pln"/>
</dbReference>
<protein>
    <recommendedName>
        <fullName evidence="13">SWIM-type domain-containing protein</fullName>
    </recommendedName>
</protein>
<keyword evidence="6" id="KW-0233">DNA recombination</keyword>
<feature type="region of interest" description="Disordered" evidence="8">
    <location>
        <begin position="789"/>
        <end position="817"/>
    </location>
</feature>
<keyword evidence="2" id="KW-0479">Metal-binding</keyword>
<dbReference type="PROSITE" id="PS50966">
    <property type="entry name" value="ZF_SWIM"/>
    <property type="match status" value="1"/>
</dbReference>
<evidence type="ECO:0000256" key="6">
    <source>
        <dbReference type="ARBA" id="ARBA00023172"/>
    </source>
</evidence>
<evidence type="ECO:0000313" key="12">
    <source>
        <dbReference type="Proteomes" id="UP001374535"/>
    </source>
</evidence>
<feature type="compositionally biased region" description="Polar residues" evidence="8">
    <location>
        <begin position="1479"/>
        <end position="1491"/>
    </location>
</feature>
<dbReference type="GO" id="GO:0004803">
    <property type="term" value="F:transposase activity"/>
    <property type="evidence" value="ECO:0007669"/>
    <property type="project" value="InterPro"/>
</dbReference>
<organism evidence="11 12">
    <name type="scientific">Vigna mungo</name>
    <name type="common">Black gram</name>
    <name type="synonym">Phaseolus mungo</name>
    <dbReference type="NCBI Taxonomy" id="3915"/>
    <lineage>
        <taxon>Eukaryota</taxon>
        <taxon>Viridiplantae</taxon>
        <taxon>Streptophyta</taxon>
        <taxon>Embryophyta</taxon>
        <taxon>Tracheophyta</taxon>
        <taxon>Spermatophyta</taxon>
        <taxon>Magnoliopsida</taxon>
        <taxon>eudicotyledons</taxon>
        <taxon>Gunneridae</taxon>
        <taxon>Pentapetalae</taxon>
        <taxon>rosids</taxon>
        <taxon>fabids</taxon>
        <taxon>Fabales</taxon>
        <taxon>Fabaceae</taxon>
        <taxon>Papilionoideae</taxon>
        <taxon>50 kb inversion clade</taxon>
        <taxon>NPAAA clade</taxon>
        <taxon>indigoferoid/millettioid clade</taxon>
        <taxon>Phaseoleae</taxon>
        <taxon>Vigna</taxon>
    </lineage>
</organism>
<name>A0AAQ3MIB9_VIGMU</name>
<dbReference type="Pfam" id="PF04434">
    <property type="entry name" value="SWIM"/>
    <property type="match status" value="1"/>
</dbReference>
<evidence type="ECO:0000256" key="1">
    <source>
        <dbReference type="ARBA" id="ARBA00022578"/>
    </source>
</evidence>
<reference evidence="11 12" key="1">
    <citation type="journal article" date="2023" name="Life. Sci Alliance">
        <title>Evolutionary insights into 3D genome organization and epigenetic landscape of Vigna mungo.</title>
        <authorList>
            <person name="Junaid A."/>
            <person name="Singh B."/>
            <person name="Bhatia S."/>
        </authorList>
    </citation>
    <scope>NUCLEOTIDE SEQUENCE [LARGE SCALE GENOMIC DNA]</scope>
    <source>
        <strain evidence="11">Urdbean</strain>
    </source>
</reference>
<evidence type="ECO:0008006" key="13">
    <source>
        <dbReference type="Google" id="ProtNLM"/>
    </source>
</evidence>
<dbReference type="InterPro" id="IPR036875">
    <property type="entry name" value="Znf_CCHC_sf"/>
</dbReference>
<keyword evidence="1" id="KW-0815">Transposition</keyword>
<dbReference type="Gene3D" id="3.30.70.270">
    <property type="match status" value="2"/>
</dbReference>